<reference evidence="1 2" key="1">
    <citation type="submission" date="2015-07" db="EMBL/GenBank/DDBJ databases">
        <title>Enterobacter aerogenes phage phiEap-2.</title>
        <authorList>
            <person name="Zhao X."/>
        </authorList>
    </citation>
    <scope>NUCLEOTIDE SEQUENCE [LARGE SCALE GENOMIC DNA]</scope>
</reference>
<dbReference type="GeneID" id="26647492"/>
<dbReference type="OrthoDB" id="12003at10239"/>
<keyword evidence="2" id="KW-1185">Reference proteome</keyword>
<evidence type="ECO:0000313" key="2">
    <source>
        <dbReference type="Proteomes" id="UP000207643"/>
    </source>
</evidence>
<sequence>MILRRTGADIVLREQAILWTWERLKTPKGFCTFDEWADHVNVVMDQSGYNESVLRVYPEGVSVAYFAWQVGQCIHHRGDVFDLGFMVINPSFKDTRSVWMAILALARLKGCSWIARKQHQQDGSIKTIYSEVKI</sequence>
<proteinExistence type="predicted"/>
<protein>
    <submittedName>
        <fullName evidence="1">Uncharacterized protein</fullName>
    </submittedName>
</protein>
<dbReference type="RefSeq" id="YP_009196368.1">
    <property type="nucleotide sequence ID" value="NC_028772.1"/>
</dbReference>
<dbReference type="Proteomes" id="UP000207643">
    <property type="component" value="Segment"/>
</dbReference>
<organism evidence="1 2">
    <name type="scientific">Enterobacter phage phiEap-1</name>
    <dbReference type="NCBI Taxonomy" id="1587520"/>
    <lineage>
        <taxon>Viruses</taxon>
        <taxon>Duplodnaviria</taxon>
        <taxon>Heunggongvirae</taxon>
        <taxon>Uroviricota</taxon>
        <taxon>Caudoviricetes</taxon>
        <taxon>Autographivirales</taxon>
        <taxon>Autotranscriptaviridae</taxon>
        <taxon>Studiervirinae</taxon>
        <taxon>Eapunavirus</taxon>
        <taxon>Eapunavirus Eap1</taxon>
    </lineage>
</organism>
<evidence type="ECO:0000313" key="1">
    <source>
        <dbReference type="EMBL" id="ALA45089.1"/>
    </source>
</evidence>
<dbReference type="EMBL" id="KT321314">
    <property type="protein sequence ID" value="ALA45089.1"/>
    <property type="molecule type" value="Genomic_DNA"/>
</dbReference>
<dbReference type="KEGG" id="vg:26647492"/>
<gene>
    <name evidence="1" type="ORF">RU59_00026</name>
</gene>
<name>A0A0K2FGL9_9CAUD</name>
<accession>A0A0K2FGL9</accession>